<dbReference type="EMBL" id="JAUSUR010000001">
    <property type="protein sequence ID" value="MDQ0360394.1"/>
    <property type="molecule type" value="Genomic_DNA"/>
</dbReference>
<protein>
    <submittedName>
        <fullName evidence="1">Uncharacterized protein</fullName>
    </submittedName>
</protein>
<sequence length="207" mass="24733">MENNSNILYAFLELQQDLFFDKIPKEKYRYFIEESIKQGTNVYEEYKGEDILDLYEKNNIQIVIDPGDGEFYKVRLRAQFEFDKAGNHKVYIYRKSIDDLAKHIGMDFDTIMKMYLSHEFFHYDEMTKNRVVANQLDSVERAKILGKKLYARINRTSEIGAHIFAKLMMDLPYMPNYYDYLYLISLKELSSSYLENREAEVNNLLQL</sequence>
<reference evidence="1 2" key="1">
    <citation type="submission" date="2023-07" db="EMBL/GenBank/DDBJ databases">
        <title>Genomic Encyclopedia of Type Strains, Phase IV (KMG-IV): sequencing the most valuable type-strain genomes for metagenomic binning, comparative biology and taxonomic classification.</title>
        <authorList>
            <person name="Goeker M."/>
        </authorList>
    </citation>
    <scope>NUCLEOTIDE SEQUENCE [LARGE SCALE GENOMIC DNA]</scope>
    <source>
        <strain evidence="1 2">DSM 16784</strain>
    </source>
</reference>
<evidence type="ECO:0000313" key="2">
    <source>
        <dbReference type="Proteomes" id="UP001230220"/>
    </source>
</evidence>
<accession>A0ABU0E0T7</accession>
<keyword evidence="2" id="KW-1185">Reference proteome</keyword>
<comment type="caution">
    <text evidence="1">The sequence shown here is derived from an EMBL/GenBank/DDBJ whole genome shotgun (WGS) entry which is preliminary data.</text>
</comment>
<evidence type="ECO:0000313" key="1">
    <source>
        <dbReference type="EMBL" id="MDQ0360394.1"/>
    </source>
</evidence>
<name>A0ABU0E0T7_9FIRM</name>
<dbReference type="RefSeq" id="WP_307406265.1">
    <property type="nucleotide sequence ID" value="NZ_JAUSUR010000001.1"/>
</dbReference>
<organism evidence="1 2">
    <name type="scientific">Breznakia pachnodae</name>
    <dbReference type="NCBI Taxonomy" id="265178"/>
    <lineage>
        <taxon>Bacteria</taxon>
        <taxon>Bacillati</taxon>
        <taxon>Bacillota</taxon>
        <taxon>Erysipelotrichia</taxon>
        <taxon>Erysipelotrichales</taxon>
        <taxon>Erysipelotrichaceae</taxon>
        <taxon>Breznakia</taxon>
    </lineage>
</organism>
<proteinExistence type="predicted"/>
<gene>
    <name evidence="1" type="ORF">J2S15_001125</name>
</gene>
<dbReference type="Proteomes" id="UP001230220">
    <property type="component" value="Unassembled WGS sequence"/>
</dbReference>